<reference evidence="1 2" key="1">
    <citation type="submission" date="2022-03" db="EMBL/GenBank/DDBJ databases">
        <title>Complete genome sequence of Lysobacter capsici VKM B-2533 and Lysobacter gummosus 10.1.1, promising sources of lytic agents.</title>
        <authorList>
            <person name="Tarlachkov S.V."/>
            <person name="Kudryakova I.V."/>
            <person name="Afoshin A.S."/>
            <person name="Leontyevskaya E.A."/>
            <person name="Leontyevskaya N.V."/>
        </authorList>
    </citation>
    <scope>NUCLEOTIDE SEQUENCE [LARGE SCALE GENOMIC DNA]</scope>
    <source>
        <strain evidence="1 2">10.1.1</strain>
    </source>
</reference>
<sequence length="148" mass="16054">MNIALQLKLSGILLAGAICLGSCGHDPNKIYVQAQFETLARDGRLPDEKHIAVAACIRAHPHGMELTDCSAKDAGIPLESSDTSTRSGHARFYEMALRSQVESKPPPKVYICGAFHLASRGNGQWIVVESMNSNSFPAECRIHGRTTH</sequence>
<name>A0ABY3XGG3_9GAMM</name>
<gene>
    <name evidence="1" type="ORF">MOV92_05500</name>
</gene>
<dbReference type="RefSeq" id="WP_148648760.1">
    <property type="nucleotide sequence ID" value="NZ_CP011131.1"/>
</dbReference>
<accession>A0ABY3XGG3</accession>
<proteinExistence type="predicted"/>
<dbReference type="Proteomes" id="UP000829194">
    <property type="component" value="Chromosome"/>
</dbReference>
<keyword evidence="2" id="KW-1185">Reference proteome</keyword>
<evidence type="ECO:0000313" key="2">
    <source>
        <dbReference type="Proteomes" id="UP000829194"/>
    </source>
</evidence>
<evidence type="ECO:0008006" key="3">
    <source>
        <dbReference type="Google" id="ProtNLM"/>
    </source>
</evidence>
<organism evidence="1 2">
    <name type="scientific">Lysobacter gummosus</name>
    <dbReference type="NCBI Taxonomy" id="262324"/>
    <lineage>
        <taxon>Bacteria</taxon>
        <taxon>Pseudomonadati</taxon>
        <taxon>Pseudomonadota</taxon>
        <taxon>Gammaproteobacteria</taxon>
        <taxon>Lysobacterales</taxon>
        <taxon>Lysobacteraceae</taxon>
        <taxon>Lysobacter</taxon>
    </lineage>
</organism>
<evidence type="ECO:0000313" key="1">
    <source>
        <dbReference type="EMBL" id="UNP30714.1"/>
    </source>
</evidence>
<dbReference type="EMBL" id="CP093547">
    <property type="protein sequence ID" value="UNP30714.1"/>
    <property type="molecule type" value="Genomic_DNA"/>
</dbReference>
<protein>
    <recommendedName>
        <fullName evidence="3">Lipoprotein</fullName>
    </recommendedName>
</protein>